<feature type="region of interest" description="Disordered" evidence="1">
    <location>
        <begin position="321"/>
        <end position="381"/>
    </location>
</feature>
<proteinExistence type="predicted"/>
<dbReference type="SUPFAM" id="SSF48371">
    <property type="entry name" value="ARM repeat"/>
    <property type="match status" value="1"/>
</dbReference>
<dbReference type="Proteomes" id="UP000233256">
    <property type="component" value="Unassembled WGS sequence"/>
</dbReference>
<feature type="region of interest" description="Disordered" evidence="1">
    <location>
        <begin position="110"/>
        <end position="152"/>
    </location>
</feature>
<dbReference type="SUPFAM" id="SSF48452">
    <property type="entry name" value="TPR-like"/>
    <property type="match status" value="1"/>
</dbReference>
<reference evidence="2 3" key="1">
    <citation type="journal article" date="2017" name="ISME J.">
        <title>Potential for microbial H2 and metal transformations associated with novel bacteria and archaea in deep terrestrial subsurface sediments.</title>
        <authorList>
            <person name="Hernsdorf A.W."/>
            <person name="Amano Y."/>
            <person name="Miyakawa K."/>
            <person name="Ise K."/>
            <person name="Suzuki Y."/>
            <person name="Anantharaman K."/>
            <person name="Probst A."/>
            <person name="Burstein D."/>
            <person name="Thomas B.C."/>
            <person name="Banfield J.F."/>
        </authorList>
    </citation>
    <scope>NUCLEOTIDE SEQUENCE [LARGE SCALE GENOMIC DNA]</scope>
    <source>
        <strain evidence="2">HGW-Wallbacteria-1</strain>
    </source>
</reference>
<dbReference type="InterPro" id="IPR021133">
    <property type="entry name" value="HEAT_type_2"/>
</dbReference>
<protein>
    <submittedName>
        <fullName evidence="2">Uncharacterized protein</fullName>
    </submittedName>
</protein>
<gene>
    <name evidence="2" type="ORF">CVV64_10495</name>
</gene>
<evidence type="ECO:0000313" key="2">
    <source>
        <dbReference type="EMBL" id="PKK90149.1"/>
    </source>
</evidence>
<organism evidence="2 3">
    <name type="scientific">Candidatus Wallbacteria bacterium HGW-Wallbacteria-1</name>
    <dbReference type="NCBI Taxonomy" id="2013854"/>
    <lineage>
        <taxon>Bacteria</taxon>
        <taxon>Candidatus Walliibacteriota</taxon>
    </lineage>
</organism>
<dbReference type="Pfam" id="PF13646">
    <property type="entry name" value="HEAT_2"/>
    <property type="match status" value="1"/>
</dbReference>
<dbReference type="PROSITE" id="PS50077">
    <property type="entry name" value="HEAT_REPEAT"/>
    <property type="match status" value="1"/>
</dbReference>
<feature type="compositionally biased region" description="Polar residues" evidence="1">
    <location>
        <begin position="81"/>
        <end position="98"/>
    </location>
</feature>
<evidence type="ECO:0000313" key="3">
    <source>
        <dbReference type="Proteomes" id="UP000233256"/>
    </source>
</evidence>
<feature type="compositionally biased region" description="Basic and acidic residues" evidence="1">
    <location>
        <begin position="365"/>
        <end position="375"/>
    </location>
</feature>
<feature type="compositionally biased region" description="Low complexity" evidence="1">
    <location>
        <begin position="110"/>
        <end position="137"/>
    </location>
</feature>
<dbReference type="Gene3D" id="1.25.10.10">
    <property type="entry name" value="Leucine-rich Repeat Variant"/>
    <property type="match status" value="1"/>
</dbReference>
<feature type="compositionally biased region" description="Low complexity" evidence="1">
    <location>
        <begin position="336"/>
        <end position="357"/>
    </location>
</feature>
<dbReference type="InterPro" id="IPR016024">
    <property type="entry name" value="ARM-type_fold"/>
</dbReference>
<sequence>MLPESFEELLALANDEEADVDGRKDAIMALAASGRDEARECFRTLLDSRHTPIRYYARRAINTMGTTSGIRAAVPVPDSGISGQSDQISPHGSDASETSMDLIEPLSPIADTVSDSSSTASIPEAMASGISSESSPSEKVNEPAGGDSGRSDSFLERVKALGREKDPFRICSHITNLSETGDTSLLPILERLLTHESPRVRASVIEAFEKVANPETATLVIPYLKDDDNRVKGNAAKFLWMSCPERVIEEIQNMLSSNLEWEEASALYVLSCIETSRKSELLAMALTSSSQEIRDKASLLLDKEKSRSERSSRLMRAFLDGSDSDASKGEDGHAEPASAAAPLLSNQSFQSGSVTSSRHSRSGRSKSDISRDSKPSGKSSSTRVPAWVYAAAIMLILIPAAVFGPWDIQGMVADAVKVGRSKLIAMKSNSSRPDGADKVTVSSLVQKQPLESESSSASSKSGVSVVRGGAVSGSAEEKEAPEAALAANVGKSGEGSESIAESDSVGVSAESGAGDSVNGASGYQATGFGLGIEGSALPADVVEGRRAAREMIRARKSAGITMMMNLARNLDGSFSFTAGDMLYEAARGAYDLGKPGEAFNLYLESITFNRTIGQRDDGGIIDTYSAMISNEKDKKIRDMGFALLSWFTLPILQSRDACKKILAVTSSDQGYLLRRVLEMIEKDISLVQVKAPVSAQEVSRGALSVNSKGSKRVEPAALSEKVIARMAEARKLLRIGEGEKATAIGREILGQAPDSPDAHVLMGEITMETGRSDEAVQSLERASRLSGGKNADILYRLSEAYIGAGNKGRAKKSLGMVLFCDPDSEIGDLARNRILELEGLK</sequence>
<name>A0A2N1PP91_9BACT</name>
<dbReference type="Gene3D" id="1.25.40.10">
    <property type="entry name" value="Tetratricopeptide repeat domain"/>
    <property type="match status" value="1"/>
</dbReference>
<dbReference type="AlphaFoldDB" id="A0A2N1PP91"/>
<feature type="region of interest" description="Disordered" evidence="1">
    <location>
        <begin position="470"/>
        <end position="513"/>
    </location>
</feature>
<dbReference type="InterPro" id="IPR011989">
    <property type="entry name" value="ARM-like"/>
</dbReference>
<accession>A0A2N1PP91</accession>
<evidence type="ECO:0000256" key="1">
    <source>
        <dbReference type="SAM" id="MobiDB-lite"/>
    </source>
</evidence>
<feature type="compositionally biased region" description="Basic and acidic residues" evidence="1">
    <location>
        <begin position="325"/>
        <end position="334"/>
    </location>
</feature>
<feature type="region of interest" description="Disordered" evidence="1">
    <location>
        <begin position="77"/>
        <end position="98"/>
    </location>
</feature>
<dbReference type="InterPro" id="IPR011990">
    <property type="entry name" value="TPR-like_helical_dom_sf"/>
</dbReference>
<dbReference type="SMART" id="SM00028">
    <property type="entry name" value="TPR"/>
    <property type="match status" value="3"/>
</dbReference>
<dbReference type="InterPro" id="IPR019734">
    <property type="entry name" value="TPR_rpt"/>
</dbReference>
<dbReference type="EMBL" id="PGXC01000007">
    <property type="protein sequence ID" value="PKK90149.1"/>
    <property type="molecule type" value="Genomic_DNA"/>
</dbReference>
<comment type="caution">
    <text evidence="2">The sequence shown here is derived from an EMBL/GenBank/DDBJ whole genome shotgun (WGS) entry which is preliminary data.</text>
</comment>